<keyword evidence="3" id="KW-1185">Reference proteome</keyword>
<feature type="region of interest" description="Disordered" evidence="1">
    <location>
        <begin position="1"/>
        <end position="54"/>
    </location>
</feature>
<reference evidence="2 3" key="1">
    <citation type="submission" date="2024-04" db="EMBL/GenBank/DDBJ databases">
        <authorList>
            <person name="Rising A."/>
            <person name="Reimegard J."/>
            <person name="Sonavane S."/>
            <person name="Akerstrom W."/>
            <person name="Nylinder S."/>
            <person name="Hedman E."/>
            <person name="Kallberg Y."/>
        </authorList>
    </citation>
    <scope>NUCLEOTIDE SEQUENCE [LARGE SCALE GENOMIC DNA]</scope>
</reference>
<sequence length="415" mass="47371">MAKYKGPNSTRPRKNPLSNRAAKAQRLRREKEKQKRSYDRTDDDAIFPPQEPIEKSNEKTDIDAICIEQESIERYCVKSPQKTSGILSLRCSAVQVDHVMFNMAPYRNSRSRAQCLRRKKEFLAKLKHLQSQQFCNERIGQLSQDVTSIGSVPVIKTEILDPSEQNQEFILPDYPQHLITAHPTWVVDAEIQDSCTTNELILSNIKVEPIEIDNALDKSSTSKGLSDSFINSEIENSIILKYKLTKCSVVLHDCLIPENLTAISAKFKSLRINTDISKTLNKANSFPLSDVPFLPHISEAYKNMSLPRVHKKIKKKKSKPIIPKVNPNNTKKKKRDFERSKKHICGCFKASEDAVISMESQFYENYSESAQQLCLCLTSDNMLLDSTDILLKESSLFDPDFGKITYGINKIEYNF</sequence>
<proteinExistence type="predicted"/>
<evidence type="ECO:0000313" key="3">
    <source>
        <dbReference type="Proteomes" id="UP001497382"/>
    </source>
</evidence>
<dbReference type="AlphaFoldDB" id="A0AAV2BIY6"/>
<dbReference type="Proteomes" id="UP001497382">
    <property type="component" value="Unassembled WGS sequence"/>
</dbReference>
<organism evidence="2 3">
    <name type="scientific">Larinioides sclopetarius</name>
    <dbReference type="NCBI Taxonomy" id="280406"/>
    <lineage>
        <taxon>Eukaryota</taxon>
        <taxon>Metazoa</taxon>
        <taxon>Ecdysozoa</taxon>
        <taxon>Arthropoda</taxon>
        <taxon>Chelicerata</taxon>
        <taxon>Arachnida</taxon>
        <taxon>Araneae</taxon>
        <taxon>Araneomorphae</taxon>
        <taxon>Entelegynae</taxon>
        <taxon>Araneoidea</taxon>
        <taxon>Araneidae</taxon>
        <taxon>Larinioides</taxon>
    </lineage>
</organism>
<accession>A0AAV2BIY6</accession>
<evidence type="ECO:0000256" key="1">
    <source>
        <dbReference type="SAM" id="MobiDB-lite"/>
    </source>
</evidence>
<feature type="compositionally biased region" description="Basic and acidic residues" evidence="1">
    <location>
        <begin position="27"/>
        <end position="40"/>
    </location>
</feature>
<gene>
    <name evidence="2" type="ORF">LARSCL_LOCUS19678</name>
</gene>
<evidence type="ECO:0000313" key="2">
    <source>
        <dbReference type="EMBL" id="CAL1296186.1"/>
    </source>
</evidence>
<comment type="caution">
    <text evidence="2">The sequence shown here is derived from an EMBL/GenBank/DDBJ whole genome shotgun (WGS) entry which is preliminary data.</text>
</comment>
<dbReference type="EMBL" id="CAXIEN010000391">
    <property type="protein sequence ID" value="CAL1296186.1"/>
    <property type="molecule type" value="Genomic_DNA"/>
</dbReference>
<name>A0AAV2BIY6_9ARAC</name>
<protein>
    <recommendedName>
        <fullName evidence="4">Cycloidea-like protein</fullName>
    </recommendedName>
</protein>
<evidence type="ECO:0008006" key="4">
    <source>
        <dbReference type="Google" id="ProtNLM"/>
    </source>
</evidence>